<evidence type="ECO:0000313" key="5">
    <source>
        <dbReference type="Proteomes" id="UP000244649"/>
    </source>
</evidence>
<proteinExistence type="predicted"/>
<name>A0A2T7VQ21_MICTE</name>
<dbReference type="SUPFAM" id="SSF53383">
    <property type="entry name" value="PLP-dependent transferases"/>
    <property type="match status" value="1"/>
</dbReference>
<evidence type="ECO:0000256" key="2">
    <source>
        <dbReference type="ARBA" id="ARBA00050776"/>
    </source>
</evidence>
<comment type="catalytic activity">
    <reaction evidence="2">
        <text>(sulfur carrier)-H + L-cysteine = (sulfur carrier)-SH + L-alanine</text>
        <dbReference type="Rhea" id="RHEA:43892"/>
        <dbReference type="Rhea" id="RHEA-COMP:14737"/>
        <dbReference type="Rhea" id="RHEA-COMP:14739"/>
        <dbReference type="ChEBI" id="CHEBI:29917"/>
        <dbReference type="ChEBI" id="CHEBI:35235"/>
        <dbReference type="ChEBI" id="CHEBI:57972"/>
        <dbReference type="ChEBI" id="CHEBI:64428"/>
        <dbReference type="EC" id="2.8.1.7"/>
    </reaction>
</comment>
<protein>
    <submittedName>
        <fullName evidence="4">Cysteine desulfurase NifS</fullName>
    </submittedName>
</protein>
<evidence type="ECO:0000256" key="1">
    <source>
        <dbReference type="ARBA" id="ARBA00001933"/>
    </source>
</evidence>
<dbReference type="InterPro" id="IPR015422">
    <property type="entry name" value="PyrdxlP-dep_Trfase_small"/>
</dbReference>
<comment type="cofactor">
    <cofactor evidence="1">
        <name>pyridoxal 5'-phosphate</name>
        <dbReference type="ChEBI" id="CHEBI:597326"/>
    </cofactor>
</comment>
<dbReference type="GO" id="GO:0031071">
    <property type="term" value="F:cysteine desulfurase activity"/>
    <property type="evidence" value="ECO:0007669"/>
    <property type="project" value="UniProtKB-EC"/>
</dbReference>
<dbReference type="InterPro" id="IPR015424">
    <property type="entry name" value="PyrdxlP-dep_Trfase"/>
</dbReference>
<dbReference type="Proteomes" id="UP000244649">
    <property type="component" value="Unassembled WGS sequence"/>
</dbReference>
<sequence length="152" mass="15654">TQDVAGAVAFAAAARAAEAQRQAETARIAGLRDRLVAGIRSSIPDAELLGDPRERLPGNAHVLFPDAAGETLLFLLDMDGIAVSTGSACQAGVAEPSHVVRALGRDDRAARSVLRFTLGYTSTDDDVDAVLARLAPAYARAVASGARSAGRS</sequence>
<organism evidence="4 5">
    <name type="scientific">Microbacterium testaceum</name>
    <name type="common">Aureobacterium testaceum</name>
    <name type="synonym">Brevibacterium testaceum</name>
    <dbReference type="NCBI Taxonomy" id="2033"/>
    <lineage>
        <taxon>Bacteria</taxon>
        <taxon>Bacillati</taxon>
        <taxon>Actinomycetota</taxon>
        <taxon>Actinomycetes</taxon>
        <taxon>Micrococcales</taxon>
        <taxon>Microbacteriaceae</taxon>
        <taxon>Microbacterium</taxon>
    </lineage>
</organism>
<dbReference type="PANTHER" id="PTHR11601">
    <property type="entry name" value="CYSTEINE DESULFURYLASE FAMILY MEMBER"/>
    <property type="match status" value="1"/>
</dbReference>
<accession>A0A2T7VQ21</accession>
<evidence type="ECO:0000313" key="4">
    <source>
        <dbReference type="EMBL" id="PVE58751.1"/>
    </source>
</evidence>
<reference evidence="4 5" key="1">
    <citation type="submission" date="2018-04" db="EMBL/GenBank/DDBJ databases">
        <authorList>
            <person name="Go L.Y."/>
            <person name="Mitchell J.A."/>
        </authorList>
    </citation>
    <scope>NUCLEOTIDE SEQUENCE [LARGE SCALE GENOMIC DNA]</scope>
    <source>
        <strain evidence="4 5">TPD7010</strain>
    </source>
</reference>
<feature type="domain" description="Aminotransferase class V" evidence="3">
    <location>
        <begin position="1"/>
        <end position="130"/>
    </location>
</feature>
<gene>
    <name evidence="4" type="ORF">DC432_15845</name>
</gene>
<dbReference type="PANTHER" id="PTHR11601:SF34">
    <property type="entry name" value="CYSTEINE DESULFURASE"/>
    <property type="match status" value="1"/>
</dbReference>
<dbReference type="AlphaFoldDB" id="A0A2T7VQ21"/>
<dbReference type="Gene3D" id="3.90.1150.10">
    <property type="entry name" value="Aspartate Aminotransferase, domain 1"/>
    <property type="match status" value="1"/>
</dbReference>
<dbReference type="EMBL" id="QDFT01000086">
    <property type="protein sequence ID" value="PVE58751.1"/>
    <property type="molecule type" value="Genomic_DNA"/>
</dbReference>
<comment type="caution">
    <text evidence="4">The sequence shown here is derived from an EMBL/GenBank/DDBJ whole genome shotgun (WGS) entry which is preliminary data.</text>
</comment>
<feature type="non-terminal residue" evidence="4">
    <location>
        <position position="1"/>
    </location>
</feature>
<dbReference type="InterPro" id="IPR000192">
    <property type="entry name" value="Aminotrans_V_dom"/>
</dbReference>
<dbReference type="Pfam" id="PF00266">
    <property type="entry name" value="Aminotran_5"/>
    <property type="match status" value="1"/>
</dbReference>
<dbReference type="RefSeq" id="WP_116538659.1">
    <property type="nucleotide sequence ID" value="NZ_QDFT01000086.1"/>
</dbReference>
<evidence type="ECO:0000259" key="3">
    <source>
        <dbReference type="Pfam" id="PF00266"/>
    </source>
</evidence>